<keyword evidence="1" id="KW-0812">Transmembrane</keyword>
<sequence length="341" mass="37308">MDAFHTFGGYLVGSWIASLLYGSALIQAVRYFSGFPDDTWLRKGTVILALVFGLVALIADYGNVYIPLVLYWGNTSGPTKIYWSIPTYGPFNAAVGVVVNTYLITRFWSLSKNIIITIILSVLVLLSASYSDPCREHHAGDHRGYFSRGSLIDLRRWSLSLTIRDRAQCEPEELFGPSHSLLVSTDIDVAIAAALVWKLKKMKSAFKSTNGLIHRLIIGAVQTGATTAALALLLLAFFLLNPTNSVSSMFLSTLGPCYLHTLFINFNSRRAANGTSGASRTTSDSRPHINTILVDGIQVHRTAIVTMDPPEVDNNGRSRRIDIESVGVDGDSYSGQKVSEL</sequence>
<gene>
    <name evidence="3" type="ORF">MIND_00376900</name>
</gene>
<proteinExistence type="predicted"/>
<dbReference type="EMBL" id="JACAZF010000003">
    <property type="protein sequence ID" value="KAF7310039.1"/>
    <property type="molecule type" value="Genomic_DNA"/>
</dbReference>
<protein>
    <recommendedName>
        <fullName evidence="2">DUF6534 domain-containing protein</fullName>
    </recommendedName>
</protein>
<comment type="caution">
    <text evidence="3">The sequence shown here is derived from an EMBL/GenBank/DDBJ whole genome shotgun (WGS) entry which is preliminary data.</text>
</comment>
<evidence type="ECO:0000259" key="2">
    <source>
        <dbReference type="Pfam" id="PF20152"/>
    </source>
</evidence>
<dbReference type="Pfam" id="PF20152">
    <property type="entry name" value="DUF6534"/>
    <property type="match status" value="1"/>
</dbReference>
<name>A0A8H6T356_9AGAR</name>
<dbReference type="GeneID" id="59343120"/>
<evidence type="ECO:0000313" key="4">
    <source>
        <dbReference type="Proteomes" id="UP000636479"/>
    </source>
</evidence>
<feature type="transmembrane region" description="Helical" evidence="1">
    <location>
        <begin position="217"/>
        <end position="240"/>
    </location>
</feature>
<dbReference type="OrthoDB" id="3203775at2759"/>
<feature type="transmembrane region" description="Helical" evidence="1">
    <location>
        <begin position="180"/>
        <end position="197"/>
    </location>
</feature>
<dbReference type="AlphaFoldDB" id="A0A8H6T356"/>
<dbReference type="InterPro" id="IPR045339">
    <property type="entry name" value="DUF6534"/>
</dbReference>
<keyword evidence="1" id="KW-1133">Transmembrane helix</keyword>
<dbReference type="PANTHER" id="PTHR40465">
    <property type="entry name" value="CHROMOSOME 1, WHOLE GENOME SHOTGUN SEQUENCE"/>
    <property type="match status" value="1"/>
</dbReference>
<feature type="transmembrane region" description="Helical" evidence="1">
    <location>
        <begin position="246"/>
        <end position="266"/>
    </location>
</feature>
<feature type="domain" description="DUF6534" evidence="2">
    <location>
        <begin position="187"/>
        <end position="270"/>
    </location>
</feature>
<keyword evidence="4" id="KW-1185">Reference proteome</keyword>
<accession>A0A8H6T356</accession>
<evidence type="ECO:0000313" key="3">
    <source>
        <dbReference type="EMBL" id="KAF7310039.1"/>
    </source>
</evidence>
<dbReference type="RefSeq" id="XP_037223489.1">
    <property type="nucleotide sequence ID" value="XM_037360604.1"/>
</dbReference>
<feature type="transmembrane region" description="Helical" evidence="1">
    <location>
        <begin position="81"/>
        <end position="102"/>
    </location>
</feature>
<dbReference type="Proteomes" id="UP000636479">
    <property type="component" value="Unassembled WGS sequence"/>
</dbReference>
<feature type="transmembrane region" description="Helical" evidence="1">
    <location>
        <begin position="12"/>
        <end position="32"/>
    </location>
</feature>
<reference evidence="3" key="1">
    <citation type="submission" date="2020-05" db="EMBL/GenBank/DDBJ databases">
        <title>Mycena genomes resolve the evolution of fungal bioluminescence.</title>
        <authorList>
            <person name="Tsai I.J."/>
        </authorList>
    </citation>
    <scope>NUCLEOTIDE SEQUENCE</scope>
    <source>
        <strain evidence="3">171206Taipei</strain>
    </source>
</reference>
<feature type="transmembrane region" description="Helical" evidence="1">
    <location>
        <begin position="44"/>
        <end position="61"/>
    </location>
</feature>
<keyword evidence="1" id="KW-0472">Membrane</keyword>
<dbReference type="PANTHER" id="PTHR40465:SF1">
    <property type="entry name" value="DUF6534 DOMAIN-CONTAINING PROTEIN"/>
    <property type="match status" value="1"/>
</dbReference>
<feature type="transmembrane region" description="Helical" evidence="1">
    <location>
        <begin position="114"/>
        <end position="131"/>
    </location>
</feature>
<organism evidence="3 4">
    <name type="scientific">Mycena indigotica</name>
    <dbReference type="NCBI Taxonomy" id="2126181"/>
    <lineage>
        <taxon>Eukaryota</taxon>
        <taxon>Fungi</taxon>
        <taxon>Dikarya</taxon>
        <taxon>Basidiomycota</taxon>
        <taxon>Agaricomycotina</taxon>
        <taxon>Agaricomycetes</taxon>
        <taxon>Agaricomycetidae</taxon>
        <taxon>Agaricales</taxon>
        <taxon>Marasmiineae</taxon>
        <taxon>Mycenaceae</taxon>
        <taxon>Mycena</taxon>
    </lineage>
</organism>
<evidence type="ECO:0000256" key="1">
    <source>
        <dbReference type="SAM" id="Phobius"/>
    </source>
</evidence>